<dbReference type="InParanoid" id="F6VUE0"/>
<reference evidence="13" key="3">
    <citation type="submission" date="2025-08" db="UniProtKB">
        <authorList>
            <consortium name="Ensembl"/>
        </authorList>
    </citation>
    <scope>IDENTIFICATION</scope>
</reference>
<keyword evidence="4 11" id="KW-0540">Nuclease</keyword>
<dbReference type="RefSeq" id="XP_002124182.2">
    <property type="nucleotide sequence ID" value="XM_002124146.5"/>
</dbReference>
<dbReference type="PANTHER" id="PTHR12439">
    <property type="entry name" value="PLACENTAL PROTEIN 11-RELATED"/>
    <property type="match status" value="1"/>
</dbReference>
<dbReference type="GO" id="GO:0004521">
    <property type="term" value="F:RNA endonuclease activity"/>
    <property type="evidence" value="ECO:0000318"/>
    <property type="project" value="GO_Central"/>
</dbReference>
<dbReference type="AlphaFoldDB" id="F6VUE0"/>
<dbReference type="GeneID" id="100180472"/>
<evidence type="ECO:0000256" key="11">
    <source>
        <dbReference type="RuleBase" id="RU367085"/>
    </source>
</evidence>
<evidence type="ECO:0000256" key="7">
    <source>
        <dbReference type="ARBA" id="ARBA00022801"/>
    </source>
</evidence>
<protein>
    <recommendedName>
        <fullName evidence="11">Uridylate-specific endoribonuclease</fullName>
        <ecNumber evidence="11">4.6.1.-</ecNumber>
    </recommendedName>
</protein>
<evidence type="ECO:0000256" key="10">
    <source>
        <dbReference type="ARBA" id="ARBA00023239"/>
    </source>
</evidence>
<keyword evidence="14" id="KW-1185">Reference proteome</keyword>
<comment type="catalytic activity">
    <reaction evidence="11">
        <text>ribonucleotidyl-uridine-RNA = a 5'-end dephospho-uridine-RNA + a 3'-end 2',3'-cyclophospho-ribonucleotide-RNA</text>
        <dbReference type="Rhea" id="RHEA:67792"/>
        <dbReference type="Rhea" id="RHEA-COMP:10464"/>
        <dbReference type="Rhea" id="RHEA-COMP:17354"/>
        <dbReference type="Rhea" id="RHEA-COMP:17356"/>
        <dbReference type="ChEBI" id="CHEBI:83064"/>
        <dbReference type="ChEBI" id="CHEBI:173117"/>
        <dbReference type="ChEBI" id="CHEBI:173224"/>
    </reaction>
</comment>
<dbReference type="HOGENOM" id="CLU_048034_0_0_1"/>
<evidence type="ECO:0000256" key="2">
    <source>
        <dbReference type="ARBA" id="ARBA00010168"/>
    </source>
</evidence>
<dbReference type="GO" id="GO:0016829">
    <property type="term" value="F:lyase activity"/>
    <property type="evidence" value="ECO:0007669"/>
    <property type="project" value="UniProtKB-KW"/>
</dbReference>
<keyword evidence="10" id="KW-0456">Lyase</keyword>
<reference evidence="13" key="2">
    <citation type="journal article" date="2008" name="Genome Biol.">
        <title>Improved genome assembly and evidence-based global gene model set for the chordate Ciona intestinalis: new insight into intron and operon populations.</title>
        <authorList>
            <person name="Satou Y."/>
            <person name="Mineta K."/>
            <person name="Ogasawara M."/>
            <person name="Sasakura Y."/>
            <person name="Shoguchi E."/>
            <person name="Ueno K."/>
            <person name="Yamada L."/>
            <person name="Matsumoto J."/>
            <person name="Wasserscheid J."/>
            <person name="Dewar K."/>
            <person name="Wiley G.B."/>
            <person name="Macmil S.L."/>
            <person name="Roe B.A."/>
            <person name="Zeller R.W."/>
            <person name="Hastings K.E."/>
            <person name="Lemaire P."/>
            <person name="Lindquist E."/>
            <person name="Endo T."/>
            <person name="Hotta K."/>
            <person name="Inaba K."/>
        </authorList>
    </citation>
    <scope>NUCLEOTIDE SEQUENCE [LARGE SCALE GENOMIC DNA]</scope>
    <source>
        <strain evidence="13">wild type</strain>
    </source>
</reference>
<comment type="similarity">
    <text evidence="2 11">Belongs to the ENDOU family.</text>
</comment>
<reference evidence="13" key="4">
    <citation type="submission" date="2025-09" db="UniProtKB">
        <authorList>
            <consortium name="Ensembl"/>
        </authorList>
    </citation>
    <scope>IDENTIFICATION</scope>
</reference>
<dbReference type="InterPro" id="IPR018998">
    <property type="entry name" value="EndoU_C"/>
</dbReference>
<dbReference type="EC" id="4.6.1.-" evidence="11"/>
<evidence type="ECO:0000256" key="1">
    <source>
        <dbReference type="ARBA" id="ARBA00001936"/>
    </source>
</evidence>
<dbReference type="Ensembl" id="ENSCINT00000024259.2">
    <property type="protein sequence ID" value="ENSCINP00000024013.2"/>
    <property type="gene ID" value="ENSCING00000012990.2"/>
</dbReference>
<evidence type="ECO:0000313" key="13">
    <source>
        <dbReference type="Ensembl" id="ENSCINP00000024013.2"/>
    </source>
</evidence>
<accession>F6VUE0</accession>
<dbReference type="GO" id="GO:0046872">
    <property type="term" value="F:metal ion binding"/>
    <property type="evidence" value="ECO:0007669"/>
    <property type="project" value="UniProtKB-UniRule"/>
</dbReference>
<dbReference type="CDD" id="cd21159">
    <property type="entry name" value="XendoU"/>
    <property type="match status" value="1"/>
</dbReference>
<evidence type="ECO:0000256" key="8">
    <source>
        <dbReference type="ARBA" id="ARBA00022884"/>
    </source>
</evidence>
<dbReference type="PROSITE" id="PS51959">
    <property type="entry name" value="ENDOU"/>
    <property type="match status" value="1"/>
</dbReference>
<dbReference type="GO" id="GO:0003723">
    <property type="term" value="F:RNA binding"/>
    <property type="evidence" value="ECO:0007669"/>
    <property type="project" value="UniProtKB-UniRule"/>
</dbReference>
<reference evidence="14" key="1">
    <citation type="journal article" date="2002" name="Science">
        <title>The draft genome of Ciona intestinalis: insights into chordate and vertebrate origins.</title>
        <authorList>
            <person name="Dehal P."/>
            <person name="Satou Y."/>
            <person name="Campbell R.K."/>
            <person name="Chapman J."/>
            <person name="Degnan B."/>
            <person name="De Tomaso A."/>
            <person name="Davidson B."/>
            <person name="Di Gregorio A."/>
            <person name="Gelpke M."/>
            <person name="Goodstein D.M."/>
            <person name="Harafuji N."/>
            <person name="Hastings K.E."/>
            <person name="Ho I."/>
            <person name="Hotta K."/>
            <person name="Huang W."/>
            <person name="Kawashima T."/>
            <person name="Lemaire P."/>
            <person name="Martinez D."/>
            <person name="Meinertzhagen I.A."/>
            <person name="Necula S."/>
            <person name="Nonaka M."/>
            <person name="Putnam N."/>
            <person name="Rash S."/>
            <person name="Saiga H."/>
            <person name="Satake M."/>
            <person name="Terry A."/>
            <person name="Yamada L."/>
            <person name="Wang H.G."/>
            <person name="Awazu S."/>
            <person name="Azumi K."/>
            <person name="Boore J."/>
            <person name="Branno M."/>
            <person name="Chin-Bow S."/>
            <person name="DeSantis R."/>
            <person name="Doyle S."/>
            <person name="Francino P."/>
            <person name="Keys D.N."/>
            <person name="Haga S."/>
            <person name="Hayashi H."/>
            <person name="Hino K."/>
            <person name="Imai K.S."/>
            <person name="Inaba K."/>
            <person name="Kano S."/>
            <person name="Kobayashi K."/>
            <person name="Kobayashi M."/>
            <person name="Lee B.I."/>
            <person name="Makabe K.W."/>
            <person name="Manohar C."/>
            <person name="Matassi G."/>
            <person name="Medina M."/>
            <person name="Mochizuki Y."/>
            <person name="Mount S."/>
            <person name="Morishita T."/>
            <person name="Miura S."/>
            <person name="Nakayama A."/>
            <person name="Nishizaka S."/>
            <person name="Nomoto H."/>
            <person name="Ohta F."/>
            <person name="Oishi K."/>
            <person name="Rigoutsos I."/>
            <person name="Sano M."/>
            <person name="Sasaki A."/>
            <person name="Sasakura Y."/>
            <person name="Shoguchi E."/>
            <person name="Shin-i T."/>
            <person name="Spagnuolo A."/>
            <person name="Stainier D."/>
            <person name="Suzuki M.M."/>
            <person name="Tassy O."/>
            <person name="Takatori N."/>
            <person name="Tokuoka M."/>
            <person name="Yagi K."/>
            <person name="Yoshizaki F."/>
            <person name="Wada S."/>
            <person name="Zhang C."/>
            <person name="Hyatt P.D."/>
            <person name="Larimer F."/>
            <person name="Detter C."/>
            <person name="Doggett N."/>
            <person name="Glavina T."/>
            <person name="Hawkins T."/>
            <person name="Richardson P."/>
            <person name="Lucas S."/>
            <person name="Kohara Y."/>
            <person name="Levine M."/>
            <person name="Satoh N."/>
            <person name="Rokhsar D.S."/>
        </authorList>
    </citation>
    <scope>NUCLEOTIDE SEQUENCE [LARGE SCALE GENOMIC DNA]</scope>
</reference>
<proteinExistence type="inferred from homology"/>
<dbReference type="InterPro" id="IPR037227">
    <property type="entry name" value="EndoU-like"/>
</dbReference>
<keyword evidence="9 11" id="KW-0464">Manganese</keyword>
<dbReference type="EMBL" id="EAAA01002961">
    <property type="status" value="NOT_ANNOTATED_CDS"/>
    <property type="molecule type" value="Genomic_DNA"/>
</dbReference>
<evidence type="ECO:0000256" key="3">
    <source>
        <dbReference type="ARBA" id="ARBA00011245"/>
    </source>
</evidence>
<organism evidence="13 14">
    <name type="scientific">Ciona intestinalis</name>
    <name type="common">Transparent sea squirt</name>
    <name type="synonym">Ascidia intestinalis</name>
    <dbReference type="NCBI Taxonomy" id="7719"/>
    <lineage>
        <taxon>Eukaryota</taxon>
        <taxon>Metazoa</taxon>
        <taxon>Chordata</taxon>
        <taxon>Tunicata</taxon>
        <taxon>Ascidiacea</taxon>
        <taxon>Phlebobranchia</taxon>
        <taxon>Cionidae</taxon>
        <taxon>Ciona</taxon>
    </lineage>
</organism>
<dbReference type="InterPro" id="IPR039787">
    <property type="entry name" value="ENDOU"/>
</dbReference>
<dbReference type="KEGG" id="cin:100180472"/>
<feature type="signal peptide" evidence="11">
    <location>
        <begin position="1"/>
        <end position="23"/>
    </location>
</feature>
<dbReference type="GeneTree" id="ENSGT00530000063825"/>
<evidence type="ECO:0000256" key="4">
    <source>
        <dbReference type="ARBA" id="ARBA00022722"/>
    </source>
</evidence>
<dbReference type="OMA" id="NANRCHC"/>
<dbReference type="SUPFAM" id="SSF142877">
    <property type="entry name" value="EndoU-like"/>
    <property type="match status" value="1"/>
</dbReference>
<evidence type="ECO:0000256" key="9">
    <source>
        <dbReference type="ARBA" id="ARBA00023211"/>
    </source>
</evidence>
<dbReference type="Proteomes" id="UP000008144">
    <property type="component" value="Chromosome 9"/>
</dbReference>
<keyword evidence="11" id="KW-0732">Signal</keyword>
<dbReference type="GO" id="GO:0016787">
    <property type="term" value="F:hydrolase activity"/>
    <property type="evidence" value="ECO:0007669"/>
    <property type="project" value="UniProtKB-KW"/>
</dbReference>
<evidence type="ECO:0000256" key="6">
    <source>
        <dbReference type="ARBA" id="ARBA00022759"/>
    </source>
</evidence>
<name>F6VUE0_CIOIN</name>
<keyword evidence="6 11" id="KW-0255">Endonuclease</keyword>
<dbReference type="OrthoDB" id="430326at2759"/>
<evidence type="ECO:0000259" key="12">
    <source>
        <dbReference type="PROSITE" id="PS51959"/>
    </source>
</evidence>
<dbReference type="Pfam" id="PF09412">
    <property type="entry name" value="XendoU"/>
    <property type="match status" value="1"/>
</dbReference>
<keyword evidence="5 11" id="KW-0479">Metal-binding</keyword>
<comment type="cofactor">
    <cofactor evidence="1 11">
        <name>Mn(2+)</name>
        <dbReference type="ChEBI" id="CHEBI:29035"/>
    </cofactor>
</comment>
<evidence type="ECO:0000313" key="14">
    <source>
        <dbReference type="Proteomes" id="UP000008144"/>
    </source>
</evidence>
<keyword evidence="8 11" id="KW-0694">RNA-binding</keyword>
<sequence>MNFSTSLIVAILGFFFGAAAVLSQRERIVSNSELLRISSQLSMLDENSASDIQTNKQCHTTSSATSDCAPERFIGSVSGSLLGKPTYRALIALLDNYEKKQGKREQVTRQESSEEVAFLNAIFETPVGRKLYEFLNRKSLADGHSLNDFKRQLHKMWFKLYSKWKGVLDSCGFEHVFVGQLKERKVTGFHNWVQLYITEKTGQLNYLGYTKVINSGLYSIHFEWAGGLKPMSGVYVGLSPELEFSLFTLCYITRPGTTCRVKLPGRDGGVIRRIQTHEWAGHGNDRGSRYVASAFFKV</sequence>
<evidence type="ECO:0000256" key="5">
    <source>
        <dbReference type="ARBA" id="ARBA00022723"/>
    </source>
</evidence>
<keyword evidence="7 11" id="KW-0378">Hydrolase</keyword>
<feature type="chain" id="PRO_5014090278" description="Uridylate-specific endoribonuclease" evidence="11">
    <location>
        <begin position="24"/>
        <end position="298"/>
    </location>
</feature>
<feature type="domain" description="EndoU" evidence="12">
    <location>
        <begin position="30"/>
        <end position="298"/>
    </location>
</feature>
<accession>A0A1W2W4I2</accession>
<comment type="subunit">
    <text evidence="3 11">Monomer.</text>
</comment>
<dbReference type="PANTHER" id="PTHR12439:SF42">
    <property type="entry name" value="ENDORIBONUCLEASE-RELATED"/>
    <property type="match status" value="1"/>
</dbReference>
<gene>
    <name evidence="13" type="primary">LOC100180472</name>
</gene>